<gene>
    <name evidence="2" type="ORF">C4S77_07940</name>
</gene>
<dbReference type="CDD" id="cd23763">
    <property type="entry name" value="ASKHA_ATPase_ROK"/>
    <property type="match status" value="1"/>
</dbReference>
<proteinExistence type="inferred from homology"/>
<dbReference type="AlphaFoldDB" id="A0A2S8AB39"/>
<dbReference type="InterPro" id="IPR000600">
    <property type="entry name" value="ROK"/>
</dbReference>
<organism evidence="2 3">
    <name type="scientific">Apibacter adventoris</name>
    <dbReference type="NCBI Taxonomy" id="1679466"/>
    <lineage>
        <taxon>Bacteria</taxon>
        <taxon>Pseudomonadati</taxon>
        <taxon>Bacteroidota</taxon>
        <taxon>Flavobacteriia</taxon>
        <taxon>Flavobacteriales</taxon>
        <taxon>Weeksellaceae</taxon>
        <taxon>Apibacter</taxon>
    </lineage>
</organism>
<comment type="similarity">
    <text evidence="1">Belongs to the ROK (NagC/XylR) family.</text>
</comment>
<reference evidence="2 3" key="1">
    <citation type="submission" date="2018-02" db="EMBL/GenBank/DDBJ databases">
        <title>Genome sequences of Apibacter spp., gut symbionts of Asian honey bees.</title>
        <authorList>
            <person name="Kwong W.K."/>
            <person name="Steele M.I."/>
            <person name="Moran N.A."/>
        </authorList>
    </citation>
    <scope>NUCLEOTIDE SEQUENCE [LARGE SCALE GENOMIC DNA]</scope>
    <source>
        <strain evidence="3">wkB301</strain>
    </source>
</reference>
<accession>A0A2S8AB39</accession>
<keyword evidence="2" id="KW-0418">Kinase</keyword>
<dbReference type="PANTHER" id="PTHR18964">
    <property type="entry name" value="ROK (REPRESSOR, ORF, KINASE) FAMILY"/>
    <property type="match status" value="1"/>
</dbReference>
<name>A0A2S8AB39_9FLAO</name>
<protein>
    <submittedName>
        <fullName evidence="2">Sugar kinase</fullName>
    </submittedName>
</protein>
<dbReference type="EMBL" id="PSZM01000040">
    <property type="protein sequence ID" value="PQL91721.1"/>
    <property type="molecule type" value="Genomic_DNA"/>
</dbReference>
<dbReference type="InterPro" id="IPR043129">
    <property type="entry name" value="ATPase_NBD"/>
</dbReference>
<dbReference type="Proteomes" id="UP000238042">
    <property type="component" value="Unassembled WGS sequence"/>
</dbReference>
<dbReference type="RefSeq" id="WP_105193295.1">
    <property type="nucleotide sequence ID" value="NZ_PSZM01000040.1"/>
</dbReference>
<evidence type="ECO:0000313" key="2">
    <source>
        <dbReference type="EMBL" id="PQL91721.1"/>
    </source>
</evidence>
<sequence length="282" mass="31173">MNNSVKIGIDIGGTNVRVALVDETGILKILKEPCKADQPENVVIDHIKSMIKEIITPEVVGIGIGVPSAVDIEKGIVYNLNNIPSWKEVHLKEKLEKEFSLPTYINNDANCFALGHKYYGMAKSYSNSVCIAMGTGLGAGLILNNELYMGANTCAGEIGCVPYLDSTYEGYCSSHYFKRFHKNTTSLELFNKAQNNDKEALNIWDDFGKHVGALLSFVLFTYDPQIIIFGGSVSKSFKLFSPAMNRYLKNFLFPKNIEKLVIQLSEIKNISVLGASSLVKNK</sequence>
<evidence type="ECO:0000313" key="3">
    <source>
        <dbReference type="Proteomes" id="UP000238042"/>
    </source>
</evidence>
<keyword evidence="2" id="KW-0808">Transferase</keyword>
<comment type="caution">
    <text evidence="2">The sequence shown here is derived from an EMBL/GenBank/DDBJ whole genome shotgun (WGS) entry which is preliminary data.</text>
</comment>
<dbReference type="Gene3D" id="3.30.420.40">
    <property type="match status" value="2"/>
</dbReference>
<dbReference type="PANTHER" id="PTHR18964:SF149">
    <property type="entry name" value="BIFUNCTIONAL UDP-N-ACETYLGLUCOSAMINE 2-EPIMERASE_N-ACETYLMANNOSAMINE KINASE"/>
    <property type="match status" value="1"/>
</dbReference>
<dbReference type="OrthoDB" id="9810372at2"/>
<evidence type="ECO:0000256" key="1">
    <source>
        <dbReference type="ARBA" id="ARBA00006479"/>
    </source>
</evidence>
<dbReference type="Pfam" id="PF00480">
    <property type="entry name" value="ROK"/>
    <property type="match status" value="1"/>
</dbReference>
<dbReference type="SUPFAM" id="SSF53067">
    <property type="entry name" value="Actin-like ATPase domain"/>
    <property type="match status" value="1"/>
</dbReference>
<keyword evidence="3" id="KW-1185">Reference proteome</keyword>
<dbReference type="GO" id="GO:0016301">
    <property type="term" value="F:kinase activity"/>
    <property type="evidence" value="ECO:0007669"/>
    <property type="project" value="UniProtKB-KW"/>
</dbReference>